<keyword evidence="2" id="KW-0472">Membrane</keyword>
<evidence type="ECO:0000256" key="1">
    <source>
        <dbReference type="SAM" id="MobiDB-lite"/>
    </source>
</evidence>
<proteinExistence type="predicted"/>
<dbReference type="HOGENOM" id="CLU_2969700_0_0_10"/>
<feature type="compositionally biased region" description="Polar residues" evidence="1">
    <location>
        <begin position="48"/>
        <end position="58"/>
    </location>
</feature>
<dbReference type="EMBL" id="CM001167">
    <property type="protein sequence ID" value="EGJ72005.1"/>
    <property type="molecule type" value="Genomic_DNA"/>
</dbReference>
<sequence length="58" mass="6593">MNELTISEMKKAVGTLFFILLFSIFAVWVKDNSANDFTPKYTSEESVELNTEAESSRL</sequence>
<keyword evidence="2" id="KW-1133">Transmembrane helix</keyword>
<keyword evidence="4" id="KW-1185">Reference proteome</keyword>
<keyword evidence="2" id="KW-0812">Transmembrane</keyword>
<dbReference type="STRING" id="679937.Bcop_1817"/>
<evidence type="ECO:0000313" key="4">
    <source>
        <dbReference type="Proteomes" id="UP000018439"/>
    </source>
</evidence>
<accession>F3ZRR6</accession>
<dbReference type="Proteomes" id="UP000018439">
    <property type="component" value="Chromosome"/>
</dbReference>
<feature type="region of interest" description="Disordered" evidence="1">
    <location>
        <begin position="35"/>
        <end position="58"/>
    </location>
</feature>
<protein>
    <submittedName>
        <fullName evidence="3">Uncharacterized protein</fullName>
    </submittedName>
</protein>
<feature type="transmembrane region" description="Helical" evidence="2">
    <location>
        <begin position="12"/>
        <end position="29"/>
    </location>
</feature>
<name>F3ZRR6_9BACE</name>
<evidence type="ECO:0000256" key="2">
    <source>
        <dbReference type="SAM" id="Phobius"/>
    </source>
</evidence>
<organism evidence="3 4">
    <name type="scientific">Bacteroides coprosuis DSM 18011</name>
    <dbReference type="NCBI Taxonomy" id="679937"/>
    <lineage>
        <taxon>Bacteria</taxon>
        <taxon>Pseudomonadati</taxon>
        <taxon>Bacteroidota</taxon>
        <taxon>Bacteroidia</taxon>
        <taxon>Bacteroidales</taxon>
        <taxon>Bacteroidaceae</taxon>
        <taxon>Bacteroides</taxon>
    </lineage>
</organism>
<dbReference type="AlphaFoldDB" id="F3ZRR6"/>
<gene>
    <name evidence="3" type="ORF">Bcop_1817</name>
</gene>
<reference evidence="3 4" key="1">
    <citation type="journal article" date="2011" name="Stand. Genomic Sci.">
        <title>Non-contiguous finished genome sequence of Bacteroides coprosuis type strain (PC139).</title>
        <authorList>
            <person name="Land M."/>
            <person name="Held B."/>
            <person name="Gronow S."/>
            <person name="Abt B."/>
            <person name="Lucas S."/>
            <person name="Del Rio T.G."/>
            <person name="Nolan M."/>
            <person name="Tice H."/>
            <person name="Cheng J.F."/>
            <person name="Pitluck S."/>
            <person name="Liolios K."/>
            <person name="Pagani I."/>
            <person name="Ivanova N."/>
            <person name="Mavromatis K."/>
            <person name="Mikhailova N."/>
            <person name="Pati A."/>
            <person name="Tapia R."/>
            <person name="Han C."/>
            <person name="Goodwin L."/>
            <person name="Chen A."/>
            <person name="Palaniappan K."/>
            <person name="Hauser L."/>
            <person name="Brambilla E.M."/>
            <person name="Rohde M."/>
            <person name="Goker M."/>
            <person name="Detter J.C."/>
            <person name="Woyke T."/>
            <person name="Bristow J."/>
            <person name="Eisen J.A."/>
            <person name="Markowitz V."/>
            <person name="Hugenholtz P."/>
            <person name="Kyrpides N.C."/>
            <person name="Klenk H.P."/>
            <person name="Lapidus A."/>
        </authorList>
    </citation>
    <scope>NUCLEOTIDE SEQUENCE [LARGE SCALE GENOMIC DNA]</scope>
    <source>
        <strain evidence="3 4">DSM 18011</strain>
    </source>
</reference>
<evidence type="ECO:0000313" key="3">
    <source>
        <dbReference type="EMBL" id="EGJ72005.1"/>
    </source>
</evidence>